<dbReference type="EMBL" id="CAADRP010001991">
    <property type="protein sequence ID" value="VFU58478.1"/>
    <property type="molecule type" value="Genomic_DNA"/>
</dbReference>
<accession>A0A6N2MYG6</accession>
<sequence>MEAVDWPETDYTGNGDCPLYRMELKAAGLCRRSKPRHQQESALITTSIHHPKVHPAIAMSISKYIICRSQHCATSSFWLNS</sequence>
<protein>
    <submittedName>
        <fullName evidence="1">Uncharacterized protein</fullName>
    </submittedName>
</protein>
<name>A0A6N2MYG6_SALVM</name>
<evidence type="ECO:0000313" key="1">
    <source>
        <dbReference type="EMBL" id="VFU58478.1"/>
    </source>
</evidence>
<reference evidence="1" key="1">
    <citation type="submission" date="2019-03" db="EMBL/GenBank/DDBJ databases">
        <authorList>
            <person name="Mank J."/>
            <person name="Almeida P."/>
        </authorList>
    </citation>
    <scope>NUCLEOTIDE SEQUENCE</scope>
    <source>
        <strain evidence="1">78183</strain>
    </source>
</reference>
<proteinExistence type="predicted"/>
<organism evidence="1">
    <name type="scientific">Salix viminalis</name>
    <name type="common">Common osier</name>
    <name type="synonym">Basket willow</name>
    <dbReference type="NCBI Taxonomy" id="40686"/>
    <lineage>
        <taxon>Eukaryota</taxon>
        <taxon>Viridiplantae</taxon>
        <taxon>Streptophyta</taxon>
        <taxon>Embryophyta</taxon>
        <taxon>Tracheophyta</taxon>
        <taxon>Spermatophyta</taxon>
        <taxon>Magnoliopsida</taxon>
        <taxon>eudicotyledons</taxon>
        <taxon>Gunneridae</taxon>
        <taxon>Pentapetalae</taxon>
        <taxon>rosids</taxon>
        <taxon>fabids</taxon>
        <taxon>Malpighiales</taxon>
        <taxon>Salicaceae</taxon>
        <taxon>Saliceae</taxon>
        <taxon>Salix</taxon>
    </lineage>
</organism>
<dbReference type="AlphaFoldDB" id="A0A6N2MYG6"/>
<gene>
    <name evidence="1" type="ORF">SVIM_LOCUS427782</name>
</gene>